<gene>
    <name evidence="11" type="ORF">INT43_008607</name>
</gene>
<dbReference type="SUPFAM" id="SSF50911">
    <property type="entry name" value="Mannose 6-phosphate receptor domain"/>
    <property type="match status" value="1"/>
</dbReference>
<dbReference type="PROSITE" id="PS51914">
    <property type="entry name" value="MRH"/>
    <property type="match status" value="1"/>
</dbReference>
<sequence length="503" mass="57614">MLLVKSIACLALLSSTAVASNFFVHEDVLAHPLYSIQLGKTPIANSSAQRILEEEQAHSKSDQSSHQELQKSNYDKENYSYMLMKSQIGQSYLCRIPKNNSSLNGDVASEKDEPVMTDEDRKERGLQLLAPLYKHCIYAWPRTFWAYEYCHLEHVKQFNSPPNSKGEIYPPGDDPENPNFRHGIQYVLGRFNGDDQIPTSELQKSDNKEVLLRTDVHTIGHRSYLAQRWRYGDKCDITGKPREIEIQFQCSMQHEEHIESVQELATCEYQMVISTPRLCQDVAFAPRASQDINRIQCDPVIADEKVEEYEQAEAERQKQAQSGTQVIFDKLIETGKSREEQERLKQDIYDGNTDEDDVERAVTDVTEELLAALEKELDQLVDEDDKPFGENSDQADDTKAKPDNTKDTKKPQSHYLGNIEGLEEFGIKQVLSNENLEQQLQDIIKAVLSKAKEDIPGDPIDQASKLKDHSHQHPRIRENLNAYQQVFVDDQDEKDKEDEQPSQ</sequence>
<feature type="signal peptide" evidence="9">
    <location>
        <begin position="1"/>
        <end position="19"/>
    </location>
</feature>
<evidence type="ECO:0000313" key="11">
    <source>
        <dbReference type="EMBL" id="KAG2181025.1"/>
    </source>
</evidence>
<keyword evidence="7" id="KW-1015">Disulfide bond</keyword>
<reference evidence="11" key="1">
    <citation type="submission" date="2020-12" db="EMBL/GenBank/DDBJ databases">
        <title>Metabolic potential, ecology and presence of endohyphal bacteria is reflected in genomic diversity of Mucoromycotina.</title>
        <authorList>
            <person name="Muszewska A."/>
            <person name="Okrasinska A."/>
            <person name="Steczkiewicz K."/>
            <person name="Drgas O."/>
            <person name="Orlowska M."/>
            <person name="Perlinska-Lenart U."/>
            <person name="Aleksandrzak-Piekarczyk T."/>
            <person name="Szatraj K."/>
            <person name="Zielenkiewicz U."/>
            <person name="Pilsyk S."/>
            <person name="Malc E."/>
            <person name="Mieczkowski P."/>
            <person name="Kruszewska J.S."/>
            <person name="Biernat P."/>
            <person name="Pawlowska J."/>
        </authorList>
    </citation>
    <scope>NUCLEOTIDE SEQUENCE</scope>
    <source>
        <strain evidence="11">WA0000067209</strain>
    </source>
</reference>
<organism evidence="11 12">
    <name type="scientific">Mortierella isabellina</name>
    <name type="common">Filamentous fungus</name>
    <name type="synonym">Umbelopsis isabellina</name>
    <dbReference type="NCBI Taxonomy" id="91625"/>
    <lineage>
        <taxon>Eukaryota</taxon>
        <taxon>Fungi</taxon>
        <taxon>Fungi incertae sedis</taxon>
        <taxon>Mucoromycota</taxon>
        <taxon>Mucoromycotina</taxon>
        <taxon>Umbelopsidomycetes</taxon>
        <taxon>Umbelopsidales</taxon>
        <taxon>Umbelopsidaceae</taxon>
        <taxon>Umbelopsis</taxon>
    </lineage>
</organism>
<evidence type="ECO:0000313" key="12">
    <source>
        <dbReference type="Proteomes" id="UP000654370"/>
    </source>
</evidence>
<protein>
    <recommendedName>
        <fullName evidence="3">Protein OS-9 homolog</fullName>
    </recommendedName>
</protein>
<dbReference type="AlphaFoldDB" id="A0A8H7UFF6"/>
<evidence type="ECO:0000256" key="1">
    <source>
        <dbReference type="ARBA" id="ARBA00004367"/>
    </source>
</evidence>
<evidence type="ECO:0000256" key="2">
    <source>
        <dbReference type="ARBA" id="ARBA00009918"/>
    </source>
</evidence>
<feature type="region of interest" description="Disordered" evidence="8">
    <location>
        <begin position="380"/>
        <end position="416"/>
    </location>
</feature>
<evidence type="ECO:0000256" key="3">
    <source>
        <dbReference type="ARBA" id="ARBA00018727"/>
    </source>
</evidence>
<dbReference type="GO" id="GO:0030246">
    <property type="term" value="F:carbohydrate binding"/>
    <property type="evidence" value="ECO:0007669"/>
    <property type="project" value="UniProtKB-KW"/>
</dbReference>
<feature type="region of interest" description="Disordered" evidence="8">
    <location>
        <begin position="454"/>
        <end position="479"/>
    </location>
</feature>
<evidence type="ECO:0000256" key="5">
    <source>
        <dbReference type="ARBA" id="ARBA00022734"/>
    </source>
</evidence>
<dbReference type="OrthoDB" id="448954at2759"/>
<feature type="chain" id="PRO_5034212372" description="Protein OS-9 homolog" evidence="9">
    <location>
        <begin position="20"/>
        <end position="503"/>
    </location>
</feature>
<evidence type="ECO:0000256" key="8">
    <source>
        <dbReference type="SAM" id="MobiDB-lite"/>
    </source>
</evidence>
<evidence type="ECO:0000259" key="10">
    <source>
        <dbReference type="PROSITE" id="PS51914"/>
    </source>
</evidence>
<dbReference type="Gene3D" id="2.70.130.10">
    <property type="entry name" value="Mannose-6-phosphate receptor binding domain"/>
    <property type="match status" value="1"/>
</dbReference>
<dbReference type="InterPro" id="IPR009011">
    <property type="entry name" value="Man6P_isomerase_rcpt-bd_dom_sf"/>
</dbReference>
<proteinExistence type="inferred from homology"/>
<keyword evidence="6" id="KW-0256">Endoplasmic reticulum</keyword>
<feature type="compositionally biased region" description="Basic and acidic residues" evidence="8">
    <location>
        <begin position="338"/>
        <end position="348"/>
    </location>
</feature>
<feature type="region of interest" description="Disordered" evidence="8">
    <location>
        <begin position="338"/>
        <end position="358"/>
    </location>
</feature>
<evidence type="ECO:0000256" key="6">
    <source>
        <dbReference type="ARBA" id="ARBA00022824"/>
    </source>
</evidence>
<keyword evidence="4 9" id="KW-0732">Signal</keyword>
<dbReference type="InterPro" id="IPR012913">
    <property type="entry name" value="OS9-like_dom"/>
</dbReference>
<name>A0A8H7UFF6_MORIS</name>
<dbReference type="GO" id="GO:0030968">
    <property type="term" value="P:endoplasmic reticulum unfolded protein response"/>
    <property type="evidence" value="ECO:0007669"/>
    <property type="project" value="InterPro"/>
</dbReference>
<keyword evidence="5" id="KW-0430">Lectin</keyword>
<evidence type="ECO:0000256" key="7">
    <source>
        <dbReference type="ARBA" id="ARBA00023157"/>
    </source>
</evidence>
<feature type="compositionally biased region" description="Basic and acidic residues" evidence="8">
    <location>
        <begin position="464"/>
        <end position="478"/>
    </location>
</feature>
<dbReference type="GO" id="GO:0030970">
    <property type="term" value="P:retrograde protein transport, ER to cytosol"/>
    <property type="evidence" value="ECO:0007669"/>
    <property type="project" value="TreeGrafter"/>
</dbReference>
<dbReference type="EMBL" id="JAEPQZ010000005">
    <property type="protein sequence ID" value="KAG2181025.1"/>
    <property type="molecule type" value="Genomic_DNA"/>
</dbReference>
<feature type="domain" description="MRH" evidence="10">
    <location>
        <begin position="134"/>
        <end position="281"/>
    </location>
</feature>
<evidence type="ECO:0000256" key="4">
    <source>
        <dbReference type="ARBA" id="ARBA00022729"/>
    </source>
</evidence>
<feature type="compositionally biased region" description="Basic and acidic residues" evidence="8">
    <location>
        <begin position="396"/>
        <end position="410"/>
    </location>
</feature>
<comment type="caution">
    <text evidence="11">The sequence shown here is derived from an EMBL/GenBank/DDBJ whole genome shotgun (WGS) entry which is preliminary data.</text>
</comment>
<dbReference type="GO" id="GO:0005788">
    <property type="term" value="C:endoplasmic reticulum lumen"/>
    <property type="evidence" value="ECO:0007669"/>
    <property type="project" value="TreeGrafter"/>
</dbReference>
<dbReference type="PANTHER" id="PTHR15414:SF0">
    <property type="entry name" value="ENDOPLASMIC RETICULUM LECTIN 1"/>
    <property type="match status" value="1"/>
</dbReference>
<dbReference type="Pfam" id="PF07915">
    <property type="entry name" value="PRKCSH"/>
    <property type="match status" value="1"/>
</dbReference>
<dbReference type="PANTHER" id="PTHR15414">
    <property type="entry name" value="OS-9-RELATED"/>
    <property type="match status" value="1"/>
</dbReference>
<dbReference type="InterPro" id="IPR045149">
    <property type="entry name" value="OS-9-like"/>
</dbReference>
<accession>A0A8H7UFF6</accession>
<dbReference type="Proteomes" id="UP000654370">
    <property type="component" value="Unassembled WGS sequence"/>
</dbReference>
<keyword evidence="12" id="KW-1185">Reference proteome</keyword>
<dbReference type="GO" id="GO:0005789">
    <property type="term" value="C:endoplasmic reticulum membrane"/>
    <property type="evidence" value="ECO:0007669"/>
    <property type="project" value="UniProtKB-SubCell"/>
</dbReference>
<comment type="similarity">
    <text evidence="2">Belongs to the OS-9 family.</text>
</comment>
<dbReference type="InterPro" id="IPR044865">
    <property type="entry name" value="MRH_dom"/>
</dbReference>
<evidence type="ECO:0000256" key="9">
    <source>
        <dbReference type="SAM" id="SignalP"/>
    </source>
</evidence>
<comment type="subcellular location">
    <subcellularLocation>
        <location evidence="1">Endoplasmic reticulum membrane</location>
        <topology evidence="1">Peripheral membrane protein</topology>
        <orientation evidence="1">Lumenal side</orientation>
    </subcellularLocation>
</comment>